<keyword evidence="3 7" id="KW-0812">Transmembrane</keyword>
<feature type="transmembrane region" description="Helical" evidence="7">
    <location>
        <begin position="123"/>
        <end position="144"/>
    </location>
</feature>
<reference evidence="8 9" key="1">
    <citation type="journal article" date="2018" name="Appl. Microbiol. Biotechnol.">
        <title>Co-cultivation of the strictly anaerobic methanogen Methanosarcina barkeri with aerobic methanotrophs in an oxygen-limited membrane bioreactor.</title>
        <authorList>
            <person name="In 't Zandt M.H."/>
            <person name="van den Bosch T.J.M."/>
            <person name="Rijkers R."/>
            <person name="van Kessel M.A.H.J."/>
            <person name="Jetten M.S.M."/>
            <person name="Welte C.U."/>
        </authorList>
    </citation>
    <scope>NUCLEOTIDE SEQUENCE [LARGE SCALE GENOMIC DNA]</scope>
    <source>
        <strain evidence="8 9">DSM 17706</strain>
    </source>
</reference>
<feature type="transmembrane region" description="Helical" evidence="7">
    <location>
        <begin position="232"/>
        <end position="254"/>
    </location>
</feature>
<accession>A0A2U1SV34</accession>
<feature type="transmembrane region" description="Helical" evidence="7">
    <location>
        <begin position="311"/>
        <end position="333"/>
    </location>
</feature>
<evidence type="ECO:0000256" key="3">
    <source>
        <dbReference type="ARBA" id="ARBA00022692"/>
    </source>
</evidence>
<comment type="caution">
    <text evidence="8">The sequence shown here is derived from an EMBL/GenBank/DDBJ whole genome shotgun (WGS) entry which is preliminary data.</text>
</comment>
<feature type="transmembrane region" description="Helical" evidence="7">
    <location>
        <begin position="353"/>
        <end position="374"/>
    </location>
</feature>
<name>A0A2U1SV34_METSR</name>
<feature type="transmembrane region" description="Helical" evidence="7">
    <location>
        <begin position="82"/>
        <end position="103"/>
    </location>
</feature>
<dbReference type="AlphaFoldDB" id="A0A2U1SV34"/>
<feature type="transmembrane region" description="Helical" evidence="7">
    <location>
        <begin position="197"/>
        <end position="220"/>
    </location>
</feature>
<keyword evidence="2" id="KW-1003">Cell membrane</keyword>
<dbReference type="PANTHER" id="PTHR39087:SF2">
    <property type="entry name" value="UPF0104 MEMBRANE PROTEIN MJ1595"/>
    <property type="match status" value="1"/>
</dbReference>
<feature type="region of interest" description="Disordered" evidence="6">
    <location>
        <begin position="34"/>
        <end position="64"/>
    </location>
</feature>
<protein>
    <submittedName>
        <fullName evidence="8">Lysylphosphatidylglycerol synthetase family protein</fullName>
    </submittedName>
</protein>
<dbReference type="RefSeq" id="WP_108915771.1">
    <property type="nucleotide sequence ID" value="NZ_BGJY01000001.1"/>
</dbReference>
<sequence length="396" mass="42667">MNGRREARRSPLNSAARRRIEAYSAHIRRRLEDKAKLKRSDSELDETGVVAPAEETANSDQGAGPGFLSTARRYIAPSLGKVLGGVASLAVFALAGFALASAISSVKFSDVRGAIAAMSAEQIFAALLFTALSYLALTGYDALALRQLRLRVRYRIAALASFASYAFSFNLGFPVVTAAAVRYWIYARVGVTAVQVANITVIAGVTFWLGMTSFVGFGLMARAGELGAIDKLPAFLNFGLGLAICAGVGYYFVWVSLRPRQVRLRGHFFQLPGLLPTGGQTLLGIADLCCAAAALYALLPRDVDLDFLTFVSVYVFACILGVISHAPGGIGVFEATMLNALPSHSQESLLASLLLFRVIYYFLPFIFALALLGADEGSRRWNSLRETIARILEARE</sequence>
<dbReference type="Proteomes" id="UP000245137">
    <property type="component" value="Unassembled WGS sequence"/>
</dbReference>
<evidence type="ECO:0000313" key="9">
    <source>
        <dbReference type="Proteomes" id="UP000245137"/>
    </source>
</evidence>
<evidence type="ECO:0000256" key="1">
    <source>
        <dbReference type="ARBA" id="ARBA00004651"/>
    </source>
</evidence>
<evidence type="ECO:0000256" key="7">
    <source>
        <dbReference type="SAM" id="Phobius"/>
    </source>
</evidence>
<feature type="transmembrane region" description="Helical" evidence="7">
    <location>
        <begin position="274"/>
        <end position="299"/>
    </location>
</feature>
<evidence type="ECO:0000313" key="8">
    <source>
        <dbReference type="EMBL" id="PWB95484.1"/>
    </source>
</evidence>
<evidence type="ECO:0000256" key="5">
    <source>
        <dbReference type="ARBA" id="ARBA00023136"/>
    </source>
</evidence>
<proteinExistence type="predicted"/>
<keyword evidence="4 7" id="KW-1133">Transmembrane helix</keyword>
<gene>
    <name evidence="8" type="ORF">C5689_02925</name>
</gene>
<dbReference type="InterPro" id="IPR022791">
    <property type="entry name" value="L-PG_synthase/AglD"/>
</dbReference>
<dbReference type="PANTHER" id="PTHR39087">
    <property type="entry name" value="UPF0104 MEMBRANE PROTEIN MJ1595"/>
    <property type="match status" value="1"/>
</dbReference>
<dbReference type="OrthoDB" id="145485at2"/>
<organism evidence="8 9">
    <name type="scientific">Methylosinus sporium</name>
    <dbReference type="NCBI Taxonomy" id="428"/>
    <lineage>
        <taxon>Bacteria</taxon>
        <taxon>Pseudomonadati</taxon>
        <taxon>Pseudomonadota</taxon>
        <taxon>Alphaproteobacteria</taxon>
        <taxon>Hyphomicrobiales</taxon>
        <taxon>Methylocystaceae</taxon>
        <taxon>Methylosinus</taxon>
    </lineage>
</organism>
<keyword evidence="9" id="KW-1185">Reference proteome</keyword>
<dbReference type="EMBL" id="PUIV01000002">
    <property type="protein sequence ID" value="PWB95484.1"/>
    <property type="molecule type" value="Genomic_DNA"/>
</dbReference>
<feature type="transmembrane region" description="Helical" evidence="7">
    <location>
        <begin position="156"/>
        <end position="185"/>
    </location>
</feature>
<dbReference type="Pfam" id="PF03706">
    <property type="entry name" value="LPG_synthase_TM"/>
    <property type="match status" value="1"/>
</dbReference>
<keyword evidence="5 7" id="KW-0472">Membrane</keyword>
<evidence type="ECO:0000256" key="6">
    <source>
        <dbReference type="SAM" id="MobiDB-lite"/>
    </source>
</evidence>
<dbReference type="GO" id="GO:0005886">
    <property type="term" value="C:plasma membrane"/>
    <property type="evidence" value="ECO:0007669"/>
    <property type="project" value="UniProtKB-SubCell"/>
</dbReference>
<evidence type="ECO:0000256" key="4">
    <source>
        <dbReference type="ARBA" id="ARBA00022989"/>
    </source>
</evidence>
<evidence type="ECO:0000256" key="2">
    <source>
        <dbReference type="ARBA" id="ARBA00022475"/>
    </source>
</evidence>
<comment type="subcellular location">
    <subcellularLocation>
        <location evidence="1">Cell membrane</location>
        <topology evidence="1">Multi-pass membrane protein</topology>
    </subcellularLocation>
</comment>